<name>A0A2H0BG70_UNCKA</name>
<keyword evidence="2" id="KW-0378">Hydrolase</keyword>
<dbReference type="EMBL" id="PCSU01000027">
    <property type="protein sequence ID" value="PIP56672.1"/>
    <property type="molecule type" value="Genomic_DNA"/>
</dbReference>
<organism evidence="6 7">
    <name type="scientific">candidate division WWE3 bacterium CG22_combo_CG10-13_8_21_14_all_39_12</name>
    <dbReference type="NCBI Taxonomy" id="1975094"/>
    <lineage>
        <taxon>Bacteria</taxon>
        <taxon>Katanobacteria</taxon>
    </lineage>
</organism>
<sequence length="398" mass="46880">MDVHNFPAGFLWGASISAHQTEGNNINSDWWKWEQNKKDSEEFPRDASNEACDFYNRYEKDFKIAVDHNLNAIRLSIEWARIEPTHGTFSNEAITHYQELLKNAQSKGLKTFVTLHHFTNPQWFAQKGGWTYWNSPHLFEQYAKLCAEKFAEYVDSFITLNEPQVFALKSYTDGTWPPNKRNVFLSFISQVNMMRAHKKAYRTIKNVCNAPIGISKQMVWYETDPTGSHLWDKATAWIVNFLNDDFYLVPLVNTLDFIGLNYYFTKRIRNFKDDSPTDYVSDMGWWINPPGLTYLLHKLKKYNVPLYITENGLADSTDKYRTQFIRDMLMAVGQAQAEGCDMRGYFHWSLMDNYEWHEGFWPRFGLVEIDRGNDLERIPRPSFDYYSKVCKENRVTVH</sequence>
<dbReference type="InterPro" id="IPR017853">
    <property type="entry name" value="GH"/>
</dbReference>
<evidence type="ECO:0000256" key="3">
    <source>
        <dbReference type="ARBA" id="ARBA00023295"/>
    </source>
</evidence>
<keyword evidence="3" id="KW-0326">Glycosidase</keyword>
<dbReference type="PRINTS" id="PR00131">
    <property type="entry name" value="GLHYDRLASE1"/>
</dbReference>
<evidence type="ECO:0008006" key="8">
    <source>
        <dbReference type="Google" id="ProtNLM"/>
    </source>
</evidence>
<feature type="active site" description="Nucleophile" evidence="4">
    <location>
        <position position="310"/>
    </location>
</feature>
<gene>
    <name evidence="6" type="ORF">COX05_01840</name>
</gene>
<protein>
    <recommendedName>
        <fullName evidence="8">Glycoside hydrolase family 1 protein</fullName>
    </recommendedName>
</protein>
<evidence type="ECO:0000256" key="2">
    <source>
        <dbReference type="ARBA" id="ARBA00022801"/>
    </source>
</evidence>
<dbReference type="SUPFAM" id="SSF51445">
    <property type="entry name" value="(Trans)glycosidases"/>
    <property type="match status" value="1"/>
</dbReference>
<evidence type="ECO:0000313" key="6">
    <source>
        <dbReference type="EMBL" id="PIP56672.1"/>
    </source>
</evidence>
<accession>A0A2H0BG70</accession>
<evidence type="ECO:0000256" key="4">
    <source>
        <dbReference type="PROSITE-ProRule" id="PRU10055"/>
    </source>
</evidence>
<dbReference type="InterPro" id="IPR018120">
    <property type="entry name" value="Glyco_hydro_1_AS"/>
</dbReference>
<dbReference type="GO" id="GO:0008422">
    <property type="term" value="F:beta-glucosidase activity"/>
    <property type="evidence" value="ECO:0007669"/>
    <property type="project" value="TreeGrafter"/>
</dbReference>
<dbReference type="Gene3D" id="3.20.20.80">
    <property type="entry name" value="Glycosidases"/>
    <property type="match status" value="1"/>
</dbReference>
<dbReference type="PROSITE" id="PS00572">
    <property type="entry name" value="GLYCOSYL_HYDROL_F1_1"/>
    <property type="match status" value="1"/>
</dbReference>
<dbReference type="GO" id="GO:0005975">
    <property type="term" value="P:carbohydrate metabolic process"/>
    <property type="evidence" value="ECO:0007669"/>
    <property type="project" value="InterPro"/>
</dbReference>
<comment type="similarity">
    <text evidence="1 5">Belongs to the glycosyl hydrolase 1 family.</text>
</comment>
<comment type="caution">
    <text evidence="6">The sequence shown here is derived from an EMBL/GenBank/DDBJ whole genome shotgun (WGS) entry which is preliminary data.</text>
</comment>
<evidence type="ECO:0000256" key="1">
    <source>
        <dbReference type="ARBA" id="ARBA00010838"/>
    </source>
</evidence>
<dbReference type="InterPro" id="IPR001360">
    <property type="entry name" value="Glyco_hydro_1"/>
</dbReference>
<dbReference type="PANTHER" id="PTHR10353">
    <property type="entry name" value="GLYCOSYL HYDROLASE"/>
    <property type="match status" value="1"/>
</dbReference>
<dbReference type="AlphaFoldDB" id="A0A2H0BG70"/>
<evidence type="ECO:0000313" key="7">
    <source>
        <dbReference type="Proteomes" id="UP000228495"/>
    </source>
</evidence>
<dbReference type="PANTHER" id="PTHR10353:SF209">
    <property type="entry name" value="GALACTOLIPID GALACTOSYLTRANSFERASE SFR2, CHLOROPLASTIC"/>
    <property type="match status" value="1"/>
</dbReference>
<dbReference type="Proteomes" id="UP000228495">
    <property type="component" value="Unassembled WGS sequence"/>
</dbReference>
<evidence type="ECO:0000256" key="5">
    <source>
        <dbReference type="RuleBase" id="RU003690"/>
    </source>
</evidence>
<reference evidence="6 7" key="1">
    <citation type="submission" date="2017-09" db="EMBL/GenBank/DDBJ databases">
        <title>Depth-based differentiation of microbial function through sediment-hosted aquifers and enrichment of novel symbionts in the deep terrestrial subsurface.</title>
        <authorList>
            <person name="Probst A.J."/>
            <person name="Ladd B."/>
            <person name="Jarett J.K."/>
            <person name="Geller-Mcgrath D.E."/>
            <person name="Sieber C.M."/>
            <person name="Emerson J.B."/>
            <person name="Anantharaman K."/>
            <person name="Thomas B.C."/>
            <person name="Malmstrom R."/>
            <person name="Stieglmeier M."/>
            <person name="Klingl A."/>
            <person name="Woyke T."/>
            <person name="Ryan C.M."/>
            <person name="Banfield J.F."/>
        </authorList>
    </citation>
    <scope>NUCLEOTIDE SEQUENCE [LARGE SCALE GENOMIC DNA]</scope>
    <source>
        <strain evidence="6">CG22_combo_CG10-13_8_21_14_all_39_12</strain>
    </source>
</reference>
<dbReference type="Pfam" id="PF00232">
    <property type="entry name" value="Glyco_hydro_1"/>
    <property type="match status" value="1"/>
</dbReference>
<proteinExistence type="inferred from homology"/>